<organism evidence="2 3">
    <name type="scientific">Tetraparma gracilis</name>
    <dbReference type="NCBI Taxonomy" id="2962635"/>
    <lineage>
        <taxon>Eukaryota</taxon>
        <taxon>Sar</taxon>
        <taxon>Stramenopiles</taxon>
        <taxon>Ochrophyta</taxon>
        <taxon>Bolidophyceae</taxon>
        <taxon>Parmales</taxon>
        <taxon>Triparmaceae</taxon>
        <taxon>Tetraparma</taxon>
    </lineage>
</organism>
<feature type="region of interest" description="Disordered" evidence="1">
    <location>
        <begin position="254"/>
        <end position="277"/>
    </location>
</feature>
<feature type="region of interest" description="Disordered" evidence="1">
    <location>
        <begin position="137"/>
        <end position="207"/>
    </location>
</feature>
<feature type="compositionally biased region" description="Polar residues" evidence="1">
    <location>
        <begin position="140"/>
        <end position="158"/>
    </location>
</feature>
<dbReference type="Proteomes" id="UP001165060">
    <property type="component" value="Unassembled WGS sequence"/>
</dbReference>
<feature type="compositionally biased region" description="Low complexity" evidence="1">
    <location>
        <begin position="11"/>
        <end position="31"/>
    </location>
</feature>
<evidence type="ECO:0000313" key="2">
    <source>
        <dbReference type="EMBL" id="GMI38040.1"/>
    </source>
</evidence>
<protein>
    <submittedName>
        <fullName evidence="2">Uncharacterized protein</fullName>
    </submittedName>
</protein>
<evidence type="ECO:0000313" key="3">
    <source>
        <dbReference type="Proteomes" id="UP001165060"/>
    </source>
</evidence>
<proteinExistence type="predicted"/>
<name>A0ABQ6N2J6_9STRA</name>
<feature type="compositionally biased region" description="Pro residues" evidence="1">
    <location>
        <begin position="265"/>
        <end position="275"/>
    </location>
</feature>
<gene>
    <name evidence="2" type="ORF">TeGR_g5295</name>
</gene>
<sequence>MGFINWIRQHTAPTSRTSSAATPAPRRFSGISRRRSSHRSIAPPAPSLPPPPRPPPLLSPSPPPTPPAPEPMAVITVRSPVRLDESLVQHATHHPEVAREVATHRGSIQNLFSPCAAVGIAAANPFDDIEITPFDEVNMTPASPNTSASFYSPLNQTGGDDDDDEDELPPFGPLSTTNAAQLAAPKSPLKFSPKRELTGLNPRDPNKLVRTPLAQKRMSIMEQPSRRNSIEEAKAVMACMQSAQKQPAPVTFTSLGGGGSRGVTPSPPPPRPPPGSVTTEALQRMVEEHLYYTKECGLQYPPGCLACVYAKLNGRAEDVDPECEQGVFTRFDADNNVYKIEPCRDVRLEFDARYRARTAAVEADAAADAAEVAYRGVPMSLVKRRIGDLHSRSVDEDDEHYKRTQEIKDTYHAGTIDIQTLTKVFEPRNKMSRDMGMGLGEDMAGLGEDMAEM</sequence>
<dbReference type="EMBL" id="BRYB01002008">
    <property type="protein sequence ID" value="GMI38040.1"/>
    <property type="molecule type" value="Genomic_DNA"/>
</dbReference>
<accession>A0ABQ6N2J6</accession>
<feature type="region of interest" description="Disordered" evidence="1">
    <location>
        <begin position="1"/>
        <end position="72"/>
    </location>
</feature>
<feature type="compositionally biased region" description="Acidic residues" evidence="1">
    <location>
        <begin position="159"/>
        <end position="168"/>
    </location>
</feature>
<evidence type="ECO:0000256" key="1">
    <source>
        <dbReference type="SAM" id="MobiDB-lite"/>
    </source>
</evidence>
<feature type="compositionally biased region" description="Pro residues" evidence="1">
    <location>
        <begin position="43"/>
        <end position="70"/>
    </location>
</feature>
<comment type="caution">
    <text evidence="2">The sequence shown here is derived from an EMBL/GenBank/DDBJ whole genome shotgun (WGS) entry which is preliminary data.</text>
</comment>
<keyword evidence="3" id="KW-1185">Reference proteome</keyword>
<reference evidence="2 3" key="1">
    <citation type="journal article" date="2023" name="Commun. Biol.">
        <title>Genome analysis of Parmales, the sister group of diatoms, reveals the evolutionary specialization of diatoms from phago-mixotrophs to photoautotrophs.</title>
        <authorList>
            <person name="Ban H."/>
            <person name="Sato S."/>
            <person name="Yoshikawa S."/>
            <person name="Yamada K."/>
            <person name="Nakamura Y."/>
            <person name="Ichinomiya M."/>
            <person name="Sato N."/>
            <person name="Blanc-Mathieu R."/>
            <person name="Endo H."/>
            <person name="Kuwata A."/>
            <person name="Ogata H."/>
        </authorList>
    </citation>
    <scope>NUCLEOTIDE SEQUENCE [LARGE SCALE GENOMIC DNA]</scope>
</reference>